<dbReference type="PANTHER" id="PTHR44943">
    <property type="entry name" value="CELLULOSE SYNTHASE OPERON PROTEIN C"/>
    <property type="match status" value="1"/>
</dbReference>
<keyword evidence="7" id="KW-1185">Reference proteome</keyword>
<organism evidence="6 7">
    <name type="scientific">Denitrificimonas caeni</name>
    <dbReference type="NCBI Taxonomy" id="521720"/>
    <lineage>
        <taxon>Bacteria</taxon>
        <taxon>Pseudomonadati</taxon>
        <taxon>Pseudomonadota</taxon>
        <taxon>Gammaproteobacteria</taxon>
        <taxon>Pseudomonadales</taxon>
        <taxon>Pseudomonadaceae</taxon>
        <taxon>Denitrificimonas</taxon>
    </lineage>
</organism>
<feature type="signal peptide" evidence="5">
    <location>
        <begin position="1"/>
        <end position="21"/>
    </location>
</feature>
<feature type="chain" id="PRO_5042241804" evidence="5">
    <location>
        <begin position="22"/>
        <end position="572"/>
    </location>
</feature>
<feature type="repeat" description="TPR" evidence="3">
    <location>
        <begin position="527"/>
        <end position="560"/>
    </location>
</feature>
<dbReference type="InterPro" id="IPR051685">
    <property type="entry name" value="Ycf3/AcsC/BcsC/TPR_MFPF"/>
</dbReference>
<feature type="coiled-coil region" evidence="4">
    <location>
        <begin position="434"/>
        <end position="489"/>
    </location>
</feature>
<reference evidence="6 7" key="1">
    <citation type="submission" date="2022-12" db="EMBL/GenBank/DDBJ databases">
        <title>Coexistence and Characterization of a Novel Tigecycline Resistance gene tet(X) variant and blaNDM-1 in a Pseudomonas caeni Isolate of Chicken Origin.</title>
        <authorList>
            <person name="Lu X."/>
            <person name="Zhang L."/>
            <person name="Li R."/>
            <person name="Wang Z."/>
        </authorList>
    </citation>
    <scope>NUCLEOTIDE SEQUENCE [LARGE SCALE GENOMIC DNA]</scope>
    <source>
        <strain evidence="6 7">CE14</strain>
    </source>
</reference>
<dbReference type="Gene3D" id="1.25.40.10">
    <property type="entry name" value="Tetratricopeptide repeat domain"/>
    <property type="match status" value="4"/>
</dbReference>
<dbReference type="PROSITE" id="PS50005">
    <property type="entry name" value="TPR"/>
    <property type="match status" value="1"/>
</dbReference>
<keyword evidence="5" id="KW-0732">Signal</keyword>
<dbReference type="GO" id="GO:0042802">
    <property type="term" value="F:identical protein binding"/>
    <property type="evidence" value="ECO:0007669"/>
    <property type="project" value="InterPro"/>
</dbReference>
<dbReference type="KEGG" id="dce:O6P33_05380"/>
<sequence length="572" mass="64421">MNKYFSLLAISIIVSGCQALAPDTQFPIDDTVAPDSTQTHAPVNDTANFSPETLVSLLTAEIAGQRDRFDIASDNYSQQAQLTADPGVAERAFRIAEYLGEEQRALDSAILWANAAPNDLEAQRSAAIQLAQAERYDEAMQYMEKVLLQNGDTQFDFLALSAAQSDPKTRAALLQSFDRLLVKRPNNPQLVFSKAILLHQDDRSQEALQLLERLPKKHATVTTILLRARLLSQLNRGAEALPVLSDALKQYPNENRLRITYARQLIELDRLEEARAEFLELLQQSPSDDDLRFSLALINMDLGAWLEAQVYLEELIIRGSHSDAAHYNLGQVLEKLQETEQALNAYNSVQSGANYLAAQQRVIALLLSNEQLSEATTHFELQRMVQADLAIQLYLIETEGLANYDHTETAWLRINQGLKQYPAEPSLLYTRAMIADKRNDLTQLEDDLRQIIDNDPNNAMALNALGYTLADRTERLEEARQLIEQAHQLEPNDAAITDSLGWVYFRLGDLDSAERLLREAYNGLPDAEIAAHLGEVLWFQGKRTEARRIWNQALKNQPNDATLLDTMQRLTQ</sequence>
<evidence type="ECO:0000256" key="1">
    <source>
        <dbReference type="ARBA" id="ARBA00022737"/>
    </source>
</evidence>
<dbReference type="EMBL" id="CP114976">
    <property type="protein sequence ID" value="WBE26260.1"/>
    <property type="molecule type" value="Genomic_DNA"/>
</dbReference>
<dbReference type="SUPFAM" id="SSF48452">
    <property type="entry name" value="TPR-like"/>
    <property type="match status" value="3"/>
</dbReference>
<name>A0AAF0AK93_9GAMM</name>
<evidence type="ECO:0000313" key="7">
    <source>
        <dbReference type="Proteomes" id="UP001212189"/>
    </source>
</evidence>
<keyword evidence="1" id="KW-0677">Repeat</keyword>
<dbReference type="Proteomes" id="UP001212189">
    <property type="component" value="Chromosome"/>
</dbReference>
<evidence type="ECO:0000256" key="2">
    <source>
        <dbReference type="ARBA" id="ARBA00022803"/>
    </source>
</evidence>
<evidence type="ECO:0000256" key="4">
    <source>
        <dbReference type="SAM" id="Coils"/>
    </source>
</evidence>
<dbReference type="InterPro" id="IPR019734">
    <property type="entry name" value="TPR_rpt"/>
</dbReference>
<dbReference type="SMART" id="SM00028">
    <property type="entry name" value="TPR"/>
    <property type="match status" value="6"/>
</dbReference>
<evidence type="ECO:0000256" key="3">
    <source>
        <dbReference type="PROSITE-ProRule" id="PRU00339"/>
    </source>
</evidence>
<dbReference type="Pfam" id="PF07721">
    <property type="entry name" value="TPR_4"/>
    <property type="match status" value="1"/>
</dbReference>
<evidence type="ECO:0000313" key="6">
    <source>
        <dbReference type="EMBL" id="WBE26260.1"/>
    </source>
</evidence>
<dbReference type="InterPro" id="IPR011717">
    <property type="entry name" value="TPR-4"/>
</dbReference>
<dbReference type="PROSITE" id="PS51257">
    <property type="entry name" value="PROKAR_LIPOPROTEIN"/>
    <property type="match status" value="1"/>
</dbReference>
<proteinExistence type="predicted"/>
<dbReference type="RefSeq" id="WP_269819183.1">
    <property type="nucleotide sequence ID" value="NZ_CP114976.1"/>
</dbReference>
<dbReference type="Pfam" id="PF14559">
    <property type="entry name" value="TPR_19"/>
    <property type="match status" value="2"/>
</dbReference>
<protein>
    <submittedName>
        <fullName evidence="6">Tetratricopeptide repeat protein</fullName>
    </submittedName>
</protein>
<dbReference type="AlphaFoldDB" id="A0AAF0AK93"/>
<dbReference type="InterPro" id="IPR011990">
    <property type="entry name" value="TPR-like_helical_dom_sf"/>
</dbReference>
<accession>A0AAF0AK93</accession>
<dbReference type="Pfam" id="PF13432">
    <property type="entry name" value="TPR_16"/>
    <property type="match status" value="1"/>
</dbReference>
<keyword evidence="2 3" id="KW-0802">TPR repeat</keyword>
<evidence type="ECO:0000256" key="5">
    <source>
        <dbReference type="SAM" id="SignalP"/>
    </source>
</evidence>
<keyword evidence="4" id="KW-0175">Coiled coil</keyword>
<gene>
    <name evidence="6" type="ORF">O6P33_05380</name>
</gene>
<dbReference type="PANTHER" id="PTHR44943:SF5">
    <property type="entry name" value="BLL7697 PROTEIN"/>
    <property type="match status" value="1"/>
</dbReference>